<evidence type="ECO:0000313" key="14">
    <source>
        <dbReference type="EMBL" id="GAU88391.1"/>
    </source>
</evidence>
<accession>A0A1D1UG10</accession>
<dbReference type="GO" id="GO:0012505">
    <property type="term" value="C:endomembrane system"/>
    <property type="evidence" value="ECO:0007669"/>
    <property type="project" value="UniProtKB-SubCell"/>
</dbReference>
<sequence length="1037" mass="115762">MATNIWNFIRNKTQHQEQSGKLKPTKDLFTYKKTLQHGFPNRPSALGYDPRLNIFAIGTRSGNVKLYGAPGVECYGQHKNEQPVSHIVFLPGQGRFVTICEDNTLYLWEINSRSNHTTVECVNETAIDGRQKKISAVWLSSFNEQLYLGVESGDVLVLNINAFEFAQESVIYLDAATQSASGVARATPGAVEALAEHPADPDQVLIGYSKGLLVLWDLREKRSISSFWAAQQLESVCWNADGSRFFSSHNDGSYFTWEPSKPNEPAEKASVVYGPFPCKPIPKYLWRASKESESFQIFSGGMPRSRYGDHHTVSVMQGDKHVVYDFTSKVVDFFTIGDSEDTRALVVLLEEELIAVDLTTPKWPIFQLPYLFVIHSSSITCSSAVDNVPSAIWTSIVNAGKKQLHGSFSAKPWPVNGGVCHDTKPTENGLLLTGHEDGSVRFWDVSGAYLKLVYTLTTSNFFKTYEDDEEEEETPEEHNDDDEGDEWPPFRKVGSFDPYSDDPRLAVQRMEFCTKNSVLLVAGTAGQIVLFDFKKTAVLGMTVDHLLVNIVGDRDGFVWKGHNPLKLKSSVIKSDVGFQPQMVVQTMPPATCSALTLQSDWHLFGVGTAHGFFLMDYMRKQTVTSRCTLSTLDVNTGADTSMNRRGKSLKKSLRESFRRIRRGRSQMDIKRNGAAGDKATRHIPIHEEETRPVERQVEARSVDNEMASVVRCLQLCSCHILNNVVRSPTFWVGTNNGTVYIYNLVLPLSENRREEDVHASPSKEIQLRHHAPVVYICVIDAFGCPVNDKANAKDVSGDGSMQKVLICSEEQFKIFHLPTLRPINKFKLTAHEGSQLRKAKIVNYSASHDDDVHDYCLTCLTNQGDVVVFSLPNLVRLLKQDLIRREDIHGISTLVLTKTGQGYFQKSPSEFQRFTLSSRKLIEPLFSIELDENARSSQTPRPHTNPPSRMSESSRTQSPRLTSLKGSPESGISVNNSMSTHTRTTTGLSPDTNLNESLRSETSATNMSVDSVRVFSEEDGMGSHTEVDVTSTGGKKH</sequence>
<comment type="similarity">
    <text evidence="3">Belongs to the WD repeat L(2)GL family.</text>
</comment>
<evidence type="ECO:0000313" key="15">
    <source>
        <dbReference type="Proteomes" id="UP000186922"/>
    </source>
</evidence>
<organism evidence="14 15">
    <name type="scientific">Ramazzottius varieornatus</name>
    <name type="common">Water bear</name>
    <name type="synonym">Tardigrade</name>
    <dbReference type="NCBI Taxonomy" id="947166"/>
    <lineage>
        <taxon>Eukaryota</taxon>
        <taxon>Metazoa</taxon>
        <taxon>Ecdysozoa</taxon>
        <taxon>Tardigrada</taxon>
        <taxon>Eutardigrada</taxon>
        <taxon>Parachela</taxon>
        <taxon>Hypsibioidea</taxon>
        <taxon>Ramazzottiidae</taxon>
        <taxon>Ramazzottius</taxon>
    </lineage>
</organism>
<dbReference type="GO" id="GO:0030866">
    <property type="term" value="P:cortical actin cytoskeleton organization"/>
    <property type="evidence" value="ECO:0007669"/>
    <property type="project" value="TreeGrafter"/>
</dbReference>
<comment type="subcellular location">
    <subcellularLocation>
        <location evidence="2">Cytoplasm</location>
    </subcellularLocation>
    <subcellularLocation>
        <location evidence="1">Endomembrane system</location>
    </subcellularLocation>
</comment>
<dbReference type="Gene3D" id="2.130.10.10">
    <property type="entry name" value="YVTN repeat-like/Quinoprotein amine dehydrogenase"/>
    <property type="match status" value="3"/>
</dbReference>
<evidence type="ECO:0000256" key="2">
    <source>
        <dbReference type="ARBA" id="ARBA00004496"/>
    </source>
</evidence>
<evidence type="ECO:0000256" key="6">
    <source>
        <dbReference type="ARBA" id="ARBA00022553"/>
    </source>
</evidence>
<dbReference type="PANTHER" id="PTHR10241:SF29">
    <property type="entry name" value="LETHAL(2) GIANT LARVAE PROTEIN"/>
    <property type="match status" value="1"/>
</dbReference>
<evidence type="ECO:0000259" key="12">
    <source>
        <dbReference type="Pfam" id="PF08366"/>
    </source>
</evidence>
<dbReference type="GO" id="GO:0005096">
    <property type="term" value="F:GTPase activator activity"/>
    <property type="evidence" value="ECO:0007669"/>
    <property type="project" value="TreeGrafter"/>
</dbReference>
<dbReference type="GO" id="GO:0030864">
    <property type="term" value="C:cortical actin cytoskeleton"/>
    <property type="evidence" value="ECO:0007669"/>
    <property type="project" value="TreeGrafter"/>
</dbReference>
<dbReference type="GO" id="GO:0032878">
    <property type="term" value="P:regulation of establishment or maintenance of cell polarity"/>
    <property type="evidence" value="ECO:0007669"/>
    <property type="project" value="TreeGrafter"/>
</dbReference>
<evidence type="ECO:0000256" key="4">
    <source>
        <dbReference type="ARBA" id="ARBA00022483"/>
    </source>
</evidence>
<feature type="compositionally biased region" description="Acidic residues" evidence="11">
    <location>
        <begin position="466"/>
        <end position="486"/>
    </location>
</feature>
<dbReference type="InterPro" id="IPR001680">
    <property type="entry name" value="WD40_rpt"/>
</dbReference>
<keyword evidence="6" id="KW-0597">Phosphoprotein</keyword>
<dbReference type="PRINTS" id="PR00962">
    <property type="entry name" value="LETHAL2GIANT"/>
</dbReference>
<evidence type="ECO:0000256" key="3">
    <source>
        <dbReference type="ARBA" id="ARBA00008070"/>
    </source>
</evidence>
<keyword evidence="15" id="KW-1185">Reference proteome</keyword>
<feature type="region of interest" description="Disordered" evidence="11">
    <location>
        <begin position="930"/>
        <end position="1037"/>
    </location>
</feature>
<keyword evidence="5" id="KW-0963">Cytoplasm</keyword>
<keyword evidence="8" id="KW-0677">Repeat</keyword>
<comment type="caution">
    <text evidence="14">The sequence shown here is derived from an EMBL/GenBank/DDBJ whole genome shotgun (WGS) entry which is preliminary data.</text>
</comment>
<dbReference type="SMART" id="SM00320">
    <property type="entry name" value="WD40"/>
    <property type="match status" value="6"/>
</dbReference>
<gene>
    <name evidence="14" type="primary">RvY_01100</name>
    <name evidence="14" type="synonym">RvY_01100.1</name>
    <name evidence="14" type="ORF">RvY_01100-1</name>
</gene>
<dbReference type="InterPro" id="IPR013577">
    <property type="entry name" value="LLGL2"/>
</dbReference>
<dbReference type="GO" id="GO:0006887">
    <property type="term" value="P:exocytosis"/>
    <property type="evidence" value="ECO:0007669"/>
    <property type="project" value="UniProtKB-KW"/>
</dbReference>
<evidence type="ECO:0000256" key="10">
    <source>
        <dbReference type="PROSITE-ProRule" id="PRU00221"/>
    </source>
</evidence>
<keyword evidence="9" id="KW-0472">Membrane</keyword>
<dbReference type="OrthoDB" id="19944at2759"/>
<evidence type="ECO:0000259" key="13">
    <source>
        <dbReference type="Pfam" id="PF08596"/>
    </source>
</evidence>
<dbReference type="EMBL" id="BDGG01000001">
    <property type="protein sequence ID" value="GAU88391.1"/>
    <property type="molecule type" value="Genomic_DNA"/>
</dbReference>
<feature type="repeat" description="WD" evidence="10">
    <location>
        <begin position="430"/>
        <end position="446"/>
    </location>
</feature>
<feature type="compositionally biased region" description="Polar residues" evidence="11">
    <location>
        <begin position="935"/>
        <end position="1009"/>
    </location>
</feature>
<evidence type="ECO:0000256" key="8">
    <source>
        <dbReference type="ARBA" id="ARBA00022737"/>
    </source>
</evidence>
<dbReference type="Pfam" id="PF08596">
    <property type="entry name" value="Lgl_C"/>
    <property type="match status" value="1"/>
</dbReference>
<keyword evidence="7 10" id="KW-0853">WD repeat</keyword>
<keyword evidence="4" id="KW-0268">Exocytosis</keyword>
<feature type="domain" description="Lethal giant larvae homologue 2" evidence="12">
    <location>
        <begin position="270"/>
        <end position="364"/>
    </location>
</feature>
<evidence type="ECO:0000256" key="11">
    <source>
        <dbReference type="SAM" id="MobiDB-lite"/>
    </source>
</evidence>
<dbReference type="InterPro" id="IPR036322">
    <property type="entry name" value="WD40_repeat_dom_sf"/>
</dbReference>
<feature type="compositionally biased region" description="Polar residues" evidence="11">
    <location>
        <begin position="1028"/>
        <end position="1037"/>
    </location>
</feature>
<dbReference type="InterPro" id="IPR013905">
    <property type="entry name" value="Lgl_C_dom"/>
</dbReference>
<reference evidence="14 15" key="1">
    <citation type="journal article" date="2016" name="Nat. Commun.">
        <title>Extremotolerant tardigrade genome and improved radiotolerance of human cultured cells by tardigrade-unique protein.</title>
        <authorList>
            <person name="Hashimoto T."/>
            <person name="Horikawa D.D."/>
            <person name="Saito Y."/>
            <person name="Kuwahara H."/>
            <person name="Kozuka-Hata H."/>
            <person name="Shin-I T."/>
            <person name="Minakuchi Y."/>
            <person name="Ohishi K."/>
            <person name="Motoyama A."/>
            <person name="Aizu T."/>
            <person name="Enomoto A."/>
            <person name="Kondo K."/>
            <person name="Tanaka S."/>
            <person name="Hara Y."/>
            <person name="Koshikawa S."/>
            <person name="Sagara H."/>
            <person name="Miura T."/>
            <person name="Yokobori S."/>
            <person name="Miyagawa K."/>
            <person name="Suzuki Y."/>
            <person name="Kubo T."/>
            <person name="Oyama M."/>
            <person name="Kohara Y."/>
            <person name="Fujiyama A."/>
            <person name="Arakawa K."/>
            <person name="Katayama T."/>
            <person name="Toyoda A."/>
            <person name="Kunieda T."/>
        </authorList>
    </citation>
    <scope>NUCLEOTIDE SEQUENCE [LARGE SCALE GENOMIC DNA]</scope>
    <source>
        <strain evidence="14 15">YOKOZUNA-1</strain>
    </source>
</reference>
<dbReference type="Proteomes" id="UP000186922">
    <property type="component" value="Unassembled WGS sequence"/>
</dbReference>
<feature type="domain" description="Lethal giant larvae (Lgl)-like C-terminal" evidence="13">
    <location>
        <begin position="700"/>
        <end position="920"/>
    </location>
</feature>
<name>A0A1D1UG10_RAMVA</name>
<evidence type="ECO:0000256" key="9">
    <source>
        <dbReference type="ARBA" id="ARBA00023136"/>
    </source>
</evidence>
<dbReference type="GO" id="GO:0006893">
    <property type="term" value="P:Golgi to plasma membrane transport"/>
    <property type="evidence" value="ECO:0007669"/>
    <property type="project" value="TreeGrafter"/>
</dbReference>
<dbReference type="PROSITE" id="PS50082">
    <property type="entry name" value="WD_REPEATS_2"/>
    <property type="match status" value="1"/>
</dbReference>
<proteinExistence type="inferred from homology"/>
<dbReference type="STRING" id="947166.A0A1D1UG10"/>
<dbReference type="PANTHER" id="PTHR10241">
    <property type="entry name" value="LETHAL 2 GIANT LARVAE PROTEIN"/>
    <property type="match status" value="1"/>
</dbReference>
<dbReference type="InterPro" id="IPR015943">
    <property type="entry name" value="WD40/YVTN_repeat-like_dom_sf"/>
</dbReference>
<evidence type="ECO:0000256" key="5">
    <source>
        <dbReference type="ARBA" id="ARBA00022490"/>
    </source>
</evidence>
<dbReference type="GO" id="GO:0045159">
    <property type="term" value="F:myosin II binding"/>
    <property type="evidence" value="ECO:0007669"/>
    <property type="project" value="TreeGrafter"/>
</dbReference>
<dbReference type="Pfam" id="PF08366">
    <property type="entry name" value="LLGL"/>
    <property type="match status" value="1"/>
</dbReference>
<dbReference type="SUPFAM" id="SSF50978">
    <property type="entry name" value="WD40 repeat-like"/>
    <property type="match status" value="2"/>
</dbReference>
<dbReference type="GO" id="GO:0019905">
    <property type="term" value="F:syntaxin binding"/>
    <property type="evidence" value="ECO:0007669"/>
    <property type="project" value="TreeGrafter"/>
</dbReference>
<evidence type="ECO:0000256" key="7">
    <source>
        <dbReference type="ARBA" id="ARBA00022574"/>
    </source>
</evidence>
<dbReference type="AlphaFoldDB" id="A0A1D1UG10"/>
<evidence type="ECO:0000256" key="1">
    <source>
        <dbReference type="ARBA" id="ARBA00004308"/>
    </source>
</evidence>
<dbReference type="GO" id="GO:0051294">
    <property type="term" value="P:establishment of spindle orientation"/>
    <property type="evidence" value="ECO:0007669"/>
    <property type="project" value="TreeGrafter"/>
</dbReference>
<dbReference type="InterPro" id="IPR000664">
    <property type="entry name" value="Lethal2_giant"/>
</dbReference>
<protein>
    <submittedName>
        <fullName evidence="14">Uncharacterized protein</fullName>
    </submittedName>
</protein>
<dbReference type="GO" id="GO:0008593">
    <property type="term" value="P:regulation of Notch signaling pathway"/>
    <property type="evidence" value="ECO:0007669"/>
    <property type="project" value="TreeGrafter"/>
</dbReference>
<dbReference type="GO" id="GO:0005886">
    <property type="term" value="C:plasma membrane"/>
    <property type="evidence" value="ECO:0007669"/>
    <property type="project" value="TreeGrafter"/>
</dbReference>
<feature type="region of interest" description="Disordered" evidence="11">
    <location>
        <begin position="466"/>
        <end position="493"/>
    </location>
</feature>